<dbReference type="STRING" id="208439.AJAP_27000"/>
<comment type="similarity">
    <text evidence="1">Belongs to the AHA1 family.</text>
</comment>
<evidence type="ECO:0000256" key="1">
    <source>
        <dbReference type="ARBA" id="ARBA00006817"/>
    </source>
</evidence>
<protein>
    <recommendedName>
        <fullName evidence="2">Activator of Hsp90 ATPase homologue 1/2-like C-terminal domain-containing protein</fullName>
    </recommendedName>
</protein>
<reference evidence="3 4" key="1">
    <citation type="journal article" date="2014" name="J. Biotechnol.">
        <title>Complete genome sequence of the actinobacterium Amycolatopsis japonica MG417-CF17(T) (=DSM 44213T) producing (S,S)-N,N'-ethylenediaminedisuccinic acid.</title>
        <authorList>
            <person name="Stegmann E."/>
            <person name="Albersmeier A."/>
            <person name="Spohn M."/>
            <person name="Gert H."/>
            <person name="Weber T."/>
            <person name="Wohlleben W."/>
            <person name="Kalinowski J."/>
            <person name="Ruckert C."/>
        </authorList>
    </citation>
    <scope>NUCLEOTIDE SEQUENCE [LARGE SCALE GENOMIC DNA]</scope>
    <source>
        <strain evidence="4">MG417-CF17 (DSM 44213)</strain>
    </source>
</reference>
<dbReference type="Gene3D" id="3.30.530.20">
    <property type="match status" value="1"/>
</dbReference>
<accession>A0A075UVS8</accession>
<evidence type="ECO:0000259" key="2">
    <source>
        <dbReference type="Pfam" id="PF08327"/>
    </source>
</evidence>
<sequence length="132" mass="14638">MIGKTKDAGWEIGVSKTVAYPLVEVWEYLSGPGLAAWLGEVSLEPEKGAPYETAEGTVGEVRGYREREKIRLTWRPKDWDHESTVQVGLRPAGPGKTTVVFHQERLAGPEERAAQREHWQAVMKLVVDGLAG</sequence>
<dbReference type="HOGENOM" id="CLU_132128_0_0_11"/>
<dbReference type="Pfam" id="PF08327">
    <property type="entry name" value="AHSA1"/>
    <property type="match status" value="1"/>
</dbReference>
<evidence type="ECO:0000313" key="3">
    <source>
        <dbReference type="EMBL" id="AIG78247.1"/>
    </source>
</evidence>
<dbReference type="eggNOG" id="COG3832">
    <property type="taxonomic scope" value="Bacteria"/>
</dbReference>
<dbReference type="InterPro" id="IPR023393">
    <property type="entry name" value="START-like_dom_sf"/>
</dbReference>
<dbReference type="AlphaFoldDB" id="A0A075UVS8"/>
<dbReference type="RefSeq" id="WP_038516293.1">
    <property type="nucleotide sequence ID" value="NZ_CP008953.1"/>
</dbReference>
<name>A0A075UVS8_9PSEU</name>
<dbReference type="EMBL" id="CP008953">
    <property type="protein sequence ID" value="AIG78247.1"/>
    <property type="molecule type" value="Genomic_DNA"/>
</dbReference>
<feature type="domain" description="Activator of Hsp90 ATPase homologue 1/2-like C-terminal" evidence="2">
    <location>
        <begin position="20"/>
        <end position="123"/>
    </location>
</feature>
<dbReference type="SUPFAM" id="SSF55961">
    <property type="entry name" value="Bet v1-like"/>
    <property type="match status" value="1"/>
</dbReference>
<dbReference type="InterPro" id="IPR013538">
    <property type="entry name" value="ASHA1/2-like_C"/>
</dbReference>
<dbReference type="Proteomes" id="UP000028492">
    <property type="component" value="Chromosome"/>
</dbReference>
<evidence type="ECO:0000313" key="4">
    <source>
        <dbReference type="Proteomes" id="UP000028492"/>
    </source>
</evidence>
<organism evidence="3 4">
    <name type="scientific">Amycolatopsis japonica</name>
    <dbReference type="NCBI Taxonomy" id="208439"/>
    <lineage>
        <taxon>Bacteria</taxon>
        <taxon>Bacillati</taxon>
        <taxon>Actinomycetota</taxon>
        <taxon>Actinomycetes</taxon>
        <taxon>Pseudonocardiales</taxon>
        <taxon>Pseudonocardiaceae</taxon>
        <taxon>Amycolatopsis</taxon>
        <taxon>Amycolatopsis japonica group</taxon>
    </lineage>
</organism>
<dbReference type="KEGG" id="aja:AJAP_27000"/>
<gene>
    <name evidence="3" type="ORF">AJAP_27000</name>
</gene>
<keyword evidence="4" id="KW-1185">Reference proteome</keyword>
<proteinExistence type="inferred from homology"/>